<dbReference type="EMBL" id="CZAP01000004">
    <property type="protein sequence ID" value="CUP31364.1"/>
    <property type="molecule type" value="Genomic_DNA"/>
</dbReference>
<proteinExistence type="predicted"/>
<accession>A0A174M4J1</accession>
<sequence length="176" mass="20575">MNAQKKNIDVWLIYRCVKCDNTCNITLLSRTKPDLIDKVLFHSFSMNDRKAAWKYAFSAELAGRNHLKTDYDSVEYEVTDNFSKEDIIRVPDATIKIQIKYEFEFNLKLSSLLKRNFLLSSTQLRRLFEQGVISLLSGKEPQKYKVKDGDILLMDKEHLLVMMDFVDSFMEKTGID</sequence>
<dbReference type="AlphaFoldDB" id="A0A174M4J1"/>
<dbReference type="Pfam" id="PF06353">
    <property type="entry name" value="DUF1062"/>
    <property type="match status" value="1"/>
</dbReference>
<name>A0A174M4J1_BACT4</name>
<reference evidence="1 2" key="1">
    <citation type="submission" date="2015-09" db="EMBL/GenBank/DDBJ databases">
        <authorList>
            <consortium name="Pathogen Informatics"/>
        </authorList>
    </citation>
    <scope>NUCLEOTIDE SEQUENCE [LARGE SCALE GENOMIC DNA]</scope>
    <source>
        <strain evidence="1 2">2789STDY5834899</strain>
    </source>
</reference>
<dbReference type="Proteomes" id="UP000095576">
    <property type="component" value="Unassembled WGS sequence"/>
</dbReference>
<protein>
    <submittedName>
        <fullName evidence="1">Uncharacterized protein conserved in bacteria</fullName>
    </submittedName>
</protein>
<gene>
    <name evidence="1" type="ORF">ERS852511_01748</name>
</gene>
<evidence type="ECO:0000313" key="2">
    <source>
        <dbReference type="Proteomes" id="UP000095576"/>
    </source>
</evidence>
<evidence type="ECO:0000313" key="1">
    <source>
        <dbReference type="EMBL" id="CUP31364.1"/>
    </source>
</evidence>
<dbReference type="InterPro" id="IPR009412">
    <property type="entry name" value="DUF1062"/>
</dbReference>
<organism evidence="1 2">
    <name type="scientific">Bacteroides thetaiotaomicron</name>
    <dbReference type="NCBI Taxonomy" id="818"/>
    <lineage>
        <taxon>Bacteria</taxon>
        <taxon>Pseudomonadati</taxon>
        <taxon>Bacteroidota</taxon>
        <taxon>Bacteroidia</taxon>
        <taxon>Bacteroidales</taxon>
        <taxon>Bacteroidaceae</taxon>
        <taxon>Bacteroides</taxon>
    </lineage>
</organism>